<proteinExistence type="predicted"/>
<comment type="caution">
    <text evidence="2">The sequence shown here is derived from an EMBL/GenBank/DDBJ whole genome shotgun (WGS) entry which is preliminary data.</text>
</comment>
<evidence type="ECO:0000313" key="3">
    <source>
        <dbReference type="Proteomes" id="UP001589733"/>
    </source>
</evidence>
<organism evidence="2 3">
    <name type="scientific">Deinococcus oregonensis</name>
    <dbReference type="NCBI Taxonomy" id="1805970"/>
    <lineage>
        <taxon>Bacteria</taxon>
        <taxon>Thermotogati</taxon>
        <taxon>Deinococcota</taxon>
        <taxon>Deinococci</taxon>
        <taxon>Deinococcales</taxon>
        <taxon>Deinococcaceae</taxon>
        <taxon>Deinococcus</taxon>
    </lineage>
</organism>
<dbReference type="CDD" id="cd02042">
    <property type="entry name" value="ParAB_family"/>
    <property type="match status" value="1"/>
</dbReference>
<dbReference type="PANTHER" id="PTHR13696">
    <property type="entry name" value="P-LOOP CONTAINING NUCLEOSIDE TRIPHOSPHATE HYDROLASE"/>
    <property type="match status" value="1"/>
</dbReference>
<dbReference type="Proteomes" id="UP001589733">
    <property type="component" value="Unassembled WGS sequence"/>
</dbReference>
<dbReference type="InterPro" id="IPR050678">
    <property type="entry name" value="DNA_Partitioning_ATPase"/>
</dbReference>
<dbReference type="EMBL" id="JBHLYR010000063">
    <property type="protein sequence ID" value="MFB9994638.1"/>
    <property type="molecule type" value="Genomic_DNA"/>
</dbReference>
<dbReference type="InterPro" id="IPR025669">
    <property type="entry name" value="AAA_dom"/>
</dbReference>
<dbReference type="Gene3D" id="3.40.50.300">
    <property type="entry name" value="P-loop containing nucleotide triphosphate hydrolases"/>
    <property type="match status" value="1"/>
</dbReference>
<evidence type="ECO:0000259" key="1">
    <source>
        <dbReference type="Pfam" id="PF13614"/>
    </source>
</evidence>
<dbReference type="SUPFAM" id="SSF52540">
    <property type="entry name" value="P-loop containing nucleoside triphosphate hydrolases"/>
    <property type="match status" value="1"/>
</dbReference>
<dbReference type="Pfam" id="PF13614">
    <property type="entry name" value="AAA_31"/>
    <property type="match status" value="1"/>
</dbReference>
<name>A0ABV6B4G7_9DEIO</name>
<gene>
    <name evidence="2" type="ORF">ACFFLM_22005</name>
</gene>
<protein>
    <submittedName>
        <fullName evidence="2">ParA family protein</fullName>
    </submittedName>
</protein>
<dbReference type="PANTHER" id="PTHR13696:SF52">
    <property type="entry name" value="PARA FAMILY PROTEIN CT_582"/>
    <property type="match status" value="1"/>
</dbReference>
<keyword evidence="3" id="KW-1185">Reference proteome</keyword>
<evidence type="ECO:0000313" key="2">
    <source>
        <dbReference type="EMBL" id="MFB9994638.1"/>
    </source>
</evidence>
<dbReference type="RefSeq" id="WP_380015778.1">
    <property type="nucleotide sequence ID" value="NZ_JBHLYR010000063.1"/>
</dbReference>
<dbReference type="InterPro" id="IPR027417">
    <property type="entry name" value="P-loop_NTPase"/>
</dbReference>
<reference evidence="2 3" key="1">
    <citation type="submission" date="2024-09" db="EMBL/GenBank/DDBJ databases">
        <authorList>
            <person name="Sun Q."/>
            <person name="Mori K."/>
        </authorList>
    </citation>
    <scope>NUCLEOTIDE SEQUENCE [LARGE SCALE GENOMIC DNA]</scope>
    <source>
        <strain evidence="2 3">JCM 13503</strain>
    </source>
</reference>
<accession>A0ABV6B4G7</accession>
<sequence length="263" mass="27746">MQTLTLFNHAGGVMKTSLTRDVGHTLAHSGLRVLLIDLDPQANLTDWLGVEGVSRQQTAYDMATRGDPLPTPVAVHGLHLIPSDVSLALAEGQMMGVVGAHLHLRGALAQVADQYDVVLIDSPPSLGQLSILAALAADHLIVPVPTRQKGMNALAGLGEAMATYRKLRPDLTVGLYVPTLYDARRSHDREAYAALQGILKPLASPIPDRGAVWNDSASAGQPVGVYAPGSPVHADVLRVTAEIAKVIGLPFHLPESSSAGVQR</sequence>
<feature type="domain" description="AAA" evidence="1">
    <location>
        <begin position="1"/>
        <end position="165"/>
    </location>
</feature>